<keyword evidence="3" id="KW-1185">Reference proteome</keyword>
<dbReference type="EMBL" id="JAXCEH010000023">
    <property type="protein sequence ID" value="MFA1557710.1"/>
    <property type="molecule type" value="Genomic_DNA"/>
</dbReference>
<gene>
    <name evidence="2" type="ORF">SM436_28845</name>
</gene>
<sequence>MTLAPEFTPITSPEELRELLGAPMPRAVDKERVTLHAWDRRWLASSPFCLISTSDGDGNCDVSPKGDPPGFVHVIDDTTIAIPDRPGNRRADGFLNVLSNPHVGLIFLIPGRTQTLRINGRATLLRDAPFFDEMIVKGHRPALALIVEIEQIFFHCAKALMRSKLWKPETWTPEALPSWAQIVKDVQYTEENLEQLEEYYSEGNYSRKLYGA</sequence>
<dbReference type="PANTHER" id="PTHR42815">
    <property type="entry name" value="FAD-BINDING, PUTATIVE (AFU_ORTHOLOGUE AFUA_6G07600)-RELATED"/>
    <property type="match status" value="1"/>
</dbReference>
<dbReference type="Proteomes" id="UP001569904">
    <property type="component" value="Unassembled WGS sequence"/>
</dbReference>
<evidence type="ECO:0000313" key="3">
    <source>
        <dbReference type="Proteomes" id="UP001569904"/>
    </source>
</evidence>
<dbReference type="InterPro" id="IPR012349">
    <property type="entry name" value="Split_barrel_FMN-bd"/>
</dbReference>
<dbReference type="PANTHER" id="PTHR42815:SF2">
    <property type="entry name" value="FAD-BINDING, PUTATIVE (AFU_ORTHOLOGUE AFUA_6G07600)-RELATED"/>
    <property type="match status" value="1"/>
</dbReference>
<feature type="domain" description="Pyridoxamine 5'-phosphate oxidase N-terminal" evidence="1">
    <location>
        <begin position="40"/>
        <end position="156"/>
    </location>
</feature>
<evidence type="ECO:0000313" key="2">
    <source>
        <dbReference type="EMBL" id="MFA1557710.1"/>
    </source>
</evidence>
<dbReference type="InterPro" id="IPR024029">
    <property type="entry name" value="Pyridox_Oxase_FMN-dep"/>
</dbReference>
<accession>A0ABV4R463</accession>
<protein>
    <submittedName>
        <fullName evidence="2">Pyridoxamine 5'-phosphate oxidase family protein</fullName>
    </submittedName>
</protein>
<evidence type="ECO:0000259" key="1">
    <source>
        <dbReference type="Pfam" id="PF01243"/>
    </source>
</evidence>
<name>A0ABV4R463_9ACTN</name>
<dbReference type="SUPFAM" id="SSF50475">
    <property type="entry name" value="FMN-binding split barrel"/>
    <property type="match status" value="1"/>
</dbReference>
<organism evidence="2 3">
    <name type="scientific">Actinomadura chokoriensis</name>
    <dbReference type="NCBI Taxonomy" id="454156"/>
    <lineage>
        <taxon>Bacteria</taxon>
        <taxon>Bacillati</taxon>
        <taxon>Actinomycetota</taxon>
        <taxon>Actinomycetes</taxon>
        <taxon>Streptosporangiales</taxon>
        <taxon>Thermomonosporaceae</taxon>
        <taxon>Actinomadura</taxon>
    </lineage>
</organism>
<reference evidence="2 3" key="1">
    <citation type="submission" date="2023-11" db="EMBL/GenBank/DDBJ databases">
        <title>Actinomadura monticuli sp. nov., isolated from volcanic ash.</title>
        <authorList>
            <person name="Lee S.D."/>
            <person name="Yang H."/>
            <person name="Kim I.S."/>
        </authorList>
    </citation>
    <scope>NUCLEOTIDE SEQUENCE [LARGE SCALE GENOMIC DNA]</scope>
    <source>
        <strain evidence="2 3">DSM 45346</strain>
    </source>
</reference>
<comment type="caution">
    <text evidence="2">The sequence shown here is derived from an EMBL/GenBank/DDBJ whole genome shotgun (WGS) entry which is preliminary data.</text>
</comment>
<dbReference type="InterPro" id="IPR011576">
    <property type="entry name" value="Pyridox_Oxase_N"/>
</dbReference>
<dbReference type="RefSeq" id="WP_371944450.1">
    <property type="nucleotide sequence ID" value="NZ_JAXCEH010000023.1"/>
</dbReference>
<dbReference type="Pfam" id="PF01243">
    <property type="entry name" value="PNPOx_N"/>
    <property type="match status" value="1"/>
</dbReference>
<dbReference type="NCBIfam" id="TIGR04025">
    <property type="entry name" value="PPOX_FMN_DR2398"/>
    <property type="match status" value="1"/>
</dbReference>
<proteinExistence type="predicted"/>
<dbReference type="Gene3D" id="2.30.110.10">
    <property type="entry name" value="Electron Transport, Fmn-binding Protein, Chain A"/>
    <property type="match status" value="1"/>
</dbReference>